<dbReference type="InterPro" id="IPR029063">
    <property type="entry name" value="SAM-dependent_MTases_sf"/>
</dbReference>
<proteinExistence type="predicted"/>
<dbReference type="Gene3D" id="2.20.25.110">
    <property type="entry name" value="S-adenosyl-L-methionine-dependent methyltransferases"/>
    <property type="match status" value="1"/>
</dbReference>
<dbReference type="PANTHER" id="PTHR43861">
    <property type="entry name" value="TRANS-ACONITATE 2-METHYLTRANSFERASE-RELATED"/>
    <property type="match status" value="1"/>
</dbReference>
<dbReference type="EMBL" id="NIGF01000001">
    <property type="protein sequence ID" value="PQV65335.1"/>
    <property type="molecule type" value="Genomic_DNA"/>
</dbReference>
<dbReference type="GO" id="GO:0032259">
    <property type="term" value="P:methylation"/>
    <property type="evidence" value="ECO:0007669"/>
    <property type="project" value="UniProtKB-KW"/>
</dbReference>
<keyword evidence="4" id="KW-1185">Reference proteome</keyword>
<name>A0A2S8SX16_9BACT</name>
<reference evidence="3 4" key="1">
    <citation type="journal article" date="2018" name="Syst. Appl. Microbiol.">
        <title>Abditibacterium utsteinense sp. nov., the first cultivated member of candidate phylum FBP, isolated from ice-free Antarctic soil samples.</title>
        <authorList>
            <person name="Tahon G."/>
            <person name="Tytgat B."/>
            <person name="Lebbe L."/>
            <person name="Carlier A."/>
            <person name="Willems A."/>
        </authorList>
    </citation>
    <scope>NUCLEOTIDE SEQUENCE [LARGE SCALE GENOMIC DNA]</scope>
    <source>
        <strain evidence="3 4">LMG 29911</strain>
    </source>
</reference>
<sequence length="253" mass="28916">MKMNDSQFTSLAPHYDELMQVVPYDAWVDYVLLLFSTVEHDAKKLLDCACGTGNVSFELAKCEIEVTGVDIAPDMIEVAQQKARDLGSSIRFFEADLASFDLGEKFDSATCLYDSLNYILEPETLRAAFGRIAAHLESGGVFVFDMNSDFALTTDLFTQSNLDPQKMLHYDWQATYDAKSRITSVAMRFERREADGGTSIFTEIHRERAYLLEEVREMLLSTGWEILKIYDAYTLNLPHKASERWFFVARKMK</sequence>
<feature type="domain" description="Methyltransferase" evidence="2">
    <location>
        <begin position="46"/>
        <end position="140"/>
    </location>
</feature>
<evidence type="ECO:0000256" key="1">
    <source>
        <dbReference type="ARBA" id="ARBA00022679"/>
    </source>
</evidence>
<dbReference type="InParanoid" id="A0A2S8SX16"/>
<dbReference type="FunCoup" id="A0A2S8SX16">
    <property type="interactions" value="100"/>
</dbReference>
<protein>
    <submittedName>
        <fullName evidence="3">Methyltransferase domain-containing protein</fullName>
    </submittedName>
</protein>
<evidence type="ECO:0000259" key="2">
    <source>
        <dbReference type="Pfam" id="PF13649"/>
    </source>
</evidence>
<dbReference type="CDD" id="cd02440">
    <property type="entry name" value="AdoMet_MTases"/>
    <property type="match status" value="1"/>
</dbReference>
<dbReference type="Pfam" id="PF13649">
    <property type="entry name" value="Methyltransf_25"/>
    <property type="match status" value="1"/>
</dbReference>
<organism evidence="3 4">
    <name type="scientific">Abditibacterium utsteinense</name>
    <dbReference type="NCBI Taxonomy" id="1960156"/>
    <lineage>
        <taxon>Bacteria</taxon>
        <taxon>Pseudomonadati</taxon>
        <taxon>Abditibacteriota</taxon>
        <taxon>Abditibacteriia</taxon>
        <taxon>Abditibacteriales</taxon>
        <taxon>Abditibacteriaceae</taxon>
        <taxon>Abditibacterium</taxon>
    </lineage>
</organism>
<keyword evidence="1 3" id="KW-0808">Transferase</keyword>
<comment type="caution">
    <text evidence="3">The sequence shown here is derived from an EMBL/GenBank/DDBJ whole genome shotgun (WGS) entry which is preliminary data.</text>
</comment>
<dbReference type="Gene3D" id="3.40.50.150">
    <property type="entry name" value="Vaccinia Virus protein VP39"/>
    <property type="match status" value="1"/>
</dbReference>
<dbReference type="SUPFAM" id="SSF53335">
    <property type="entry name" value="S-adenosyl-L-methionine-dependent methyltransferases"/>
    <property type="match status" value="1"/>
</dbReference>
<dbReference type="GO" id="GO:0008168">
    <property type="term" value="F:methyltransferase activity"/>
    <property type="evidence" value="ECO:0007669"/>
    <property type="project" value="UniProtKB-KW"/>
</dbReference>
<accession>A0A2S8SX16</accession>
<evidence type="ECO:0000313" key="3">
    <source>
        <dbReference type="EMBL" id="PQV65335.1"/>
    </source>
</evidence>
<gene>
    <name evidence="3" type="ORF">B1R32_10174</name>
</gene>
<dbReference type="InterPro" id="IPR041698">
    <property type="entry name" value="Methyltransf_25"/>
</dbReference>
<keyword evidence="3" id="KW-0489">Methyltransferase</keyword>
<evidence type="ECO:0000313" key="4">
    <source>
        <dbReference type="Proteomes" id="UP000237684"/>
    </source>
</evidence>
<dbReference type="AlphaFoldDB" id="A0A2S8SX16"/>
<dbReference type="Proteomes" id="UP000237684">
    <property type="component" value="Unassembled WGS sequence"/>
</dbReference>
<dbReference type="OrthoDB" id="9811589at2"/>